<dbReference type="Proteomes" id="UP000178336">
    <property type="component" value="Unassembled WGS sequence"/>
</dbReference>
<evidence type="ECO:0000313" key="2">
    <source>
        <dbReference type="Proteomes" id="UP000178336"/>
    </source>
</evidence>
<name>A0A1F5GW46_9BACT</name>
<proteinExistence type="predicted"/>
<sequence>MNVEHGPLYGLETPIKRSPSKCLIITASVLGIGLIVAIGSKDSEEARPSILPTETLSAQEIFGFEIPPSIKNLDEALEYARQEQYKKGIGQQLIDNGQIELNIGGGGIPELPQENVPDIYIRIHTREGYEQLQKEWTDNLIRLFEGMDICEGERTEIPEKKGIVISWNRVGGFEEIGLDPEQASQTPGSKVDE</sequence>
<protein>
    <submittedName>
        <fullName evidence="1">Uncharacterized protein</fullName>
    </submittedName>
</protein>
<dbReference type="STRING" id="1797724.A3A48_04030"/>
<dbReference type="EMBL" id="MFBN01000003">
    <property type="protein sequence ID" value="OGD95997.1"/>
    <property type="molecule type" value="Genomic_DNA"/>
</dbReference>
<evidence type="ECO:0000313" key="1">
    <source>
        <dbReference type="EMBL" id="OGD95997.1"/>
    </source>
</evidence>
<gene>
    <name evidence="1" type="ORF">A3A48_04030</name>
</gene>
<comment type="caution">
    <text evidence="1">The sequence shown here is derived from an EMBL/GenBank/DDBJ whole genome shotgun (WGS) entry which is preliminary data.</text>
</comment>
<reference evidence="1 2" key="1">
    <citation type="journal article" date="2016" name="Nat. Commun.">
        <title>Thousands of microbial genomes shed light on interconnected biogeochemical processes in an aquifer system.</title>
        <authorList>
            <person name="Anantharaman K."/>
            <person name="Brown C.T."/>
            <person name="Hug L.A."/>
            <person name="Sharon I."/>
            <person name="Castelle C.J."/>
            <person name="Probst A.J."/>
            <person name="Thomas B.C."/>
            <person name="Singh A."/>
            <person name="Wilkins M.J."/>
            <person name="Karaoz U."/>
            <person name="Brodie E.L."/>
            <person name="Williams K.H."/>
            <person name="Hubbard S.S."/>
            <person name="Banfield J.F."/>
        </authorList>
    </citation>
    <scope>NUCLEOTIDE SEQUENCE [LARGE SCALE GENOMIC DNA]</scope>
</reference>
<organism evidence="1 2">
    <name type="scientific">Candidatus Curtissbacteria bacterium RIFCSPLOWO2_01_FULL_37_9</name>
    <dbReference type="NCBI Taxonomy" id="1797724"/>
    <lineage>
        <taxon>Bacteria</taxon>
        <taxon>Candidatus Curtissiibacteriota</taxon>
    </lineage>
</organism>
<accession>A0A1F5GW46</accession>
<dbReference type="AlphaFoldDB" id="A0A1F5GW46"/>